<evidence type="ECO:0008006" key="3">
    <source>
        <dbReference type="Google" id="ProtNLM"/>
    </source>
</evidence>
<organism evidence="1 2">
    <name type="scientific">BD1-7 clade bacterium</name>
    <dbReference type="NCBI Taxonomy" id="2029982"/>
    <lineage>
        <taxon>Bacteria</taxon>
        <taxon>Pseudomonadati</taxon>
        <taxon>Pseudomonadota</taxon>
        <taxon>Gammaproteobacteria</taxon>
        <taxon>Cellvibrionales</taxon>
        <taxon>Spongiibacteraceae</taxon>
        <taxon>BD1-7 clade</taxon>
    </lineage>
</organism>
<sequence>MANELLEQVKKSPAAVAVHDKRAWMSIFAKYHVVEDPVGSTPHVGGLYDNATGARGDGALSRFFDCFIQPNKIGFDVLQDVVCGNHVVRDLNINIEMSPAVKVTVPMHLLYELTEEDGEWKIQRLAAHWELMPMMGQLFGKGFACAGVLTGLTVRMLKLQGIGGMLGFSKAVFNIGNAGKTGVHQMLRAINGGEMSDLMSQFESDAACVYVPYGDEPICPSQVIEKSGIEKIALGKILAAGDTVTASVTIKVAGDEKSGVLMADFNRKTKKIMSARFYFDQLAEA</sequence>
<dbReference type="SUPFAM" id="SSF54427">
    <property type="entry name" value="NTF2-like"/>
    <property type="match status" value="1"/>
</dbReference>
<gene>
    <name evidence="1" type="ORF">OPDIPICF_00273</name>
</gene>
<dbReference type="Gene3D" id="3.10.450.50">
    <property type="match status" value="1"/>
</dbReference>
<dbReference type="Proteomes" id="UP000441399">
    <property type="component" value="Unassembled WGS sequence"/>
</dbReference>
<dbReference type="AlphaFoldDB" id="A0A5S9MY15"/>
<evidence type="ECO:0000313" key="1">
    <source>
        <dbReference type="EMBL" id="CAA0081105.1"/>
    </source>
</evidence>
<keyword evidence="2" id="KW-1185">Reference proteome</keyword>
<proteinExistence type="predicted"/>
<protein>
    <recommendedName>
        <fullName evidence="3">SnoaL-like domain-containing protein</fullName>
    </recommendedName>
</protein>
<dbReference type="OrthoDB" id="5735022at2"/>
<name>A0A5S9MY15_9GAMM</name>
<dbReference type="InterPro" id="IPR032710">
    <property type="entry name" value="NTF2-like_dom_sf"/>
</dbReference>
<evidence type="ECO:0000313" key="2">
    <source>
        <dbReference type="Proteomes" id="UP000441399"/>
    </source>
</evidence>
<dbReference type="EMBL" id="CACSIO010000001">
    <property type="protein sequence ID" value="CAA0081105.1"/>
    <property type="molecule type" value="Genomic_DNA"/>
</dbReference>
<accession>A0A5S9MY15</accession>
<reference evidence="1 2" key="1">
    <citation type="submission" date="2019-11" db="EMBL/GenBank/DDBJ databases">
        <authorList>
            <person name="Holert J."/>
        </authorList>
    </citation>
    <scope>NUCLEOTIDE SEQUENCE [LARGE SCALE GENOMIC DNA]</scope>
    <source>
        <strain evidence="1">SB11_3</strain>
    </source>
</reference>